<dbReference type="KEGG" id="ehx:EMIHUDRAFT_256399"/>
<evidence type="ECO:0000313" key="2">
    <source>
        <dbReference type="EnsemblProtists" id="EOD15539"/>
    </source>
</evidence>
<reference evidence="2" key="2">
    <citation type="submission" date="2024-10" db="UniProtKB">
        <authorList>
            <consortium name="EnsemblProtists"/>
        </authorList>
    </citation>
    <scope>IDENTIFICATION</scope>
</reference>
<dbReference type="PaxDb" id="2903-EOD15539"/>
<dbReference type="Proteomes" id="UP000013827">
    <property type="component" value="Unassembled WGS sequence"/>
</dbReference>
<dbReference type="GeneID" id="17261689"/>
<organism evidence="2 3">
    <name type="scientific">Emiliania huxleyi (strain CCMP1516)</name>
    <dbReference type="NCBI Taxonomy" id="280463"/>
    <lineage>
        <taxon>Eukaryota</taxon>
        <taxon>Haptista</taxon>
        <taxon>Haptophyta</taxon>
        <taxon>Prymnesiophyceae</taxon>
        <taxon>Isochrysidales</taxon>
        <taxon>Noelaerhabdaceae</taxon>
        <taxon>Emiliania</taxon>
    </lineage>
</organism>
<proteinExistence type="predicted"/>
<evidence type="ECO:0000256" key="1">
    <source>
        <dbReference type="SAM" id="MobiDB-lite"/>
    </source>
</evidence>
<sequence length="201" mass="21456">MDPFLDDEVTDEQPNGEEAPAYHPKGEEGLPVQGETRSSPASILMRGLGSDDGEKVTAEDDRNLLGDPSVAGASTALAGGGGDKGVGRSPKYQEFLSRYSPLLTHRMAGDSARLLDGLGDAVRAVLAHKNSLTDEEWLVALAHVEAIRCSRAAAGIELEDDTPQWLVEAAMKMTLVEPEEESRPAFSESDCRRAGWCCGDS</sequence>
<keyword evidence="3" id="KW-1185">Reference proteome</keyword>
<protein>
    <submittedName>
        <fullName evidence="2">Uncharacterized protein</fullName>
    </submittedName>
</protein>
<feature type="compositionally biased region" description="Acidic residues" evidence="1">
    <location>
        <begin position="1"/>
        <end position="15"/>
    </location>
</feature>
<dbReference type="EnsemblProtists" id="EOD15539">
    <property type="protein sequence ID" value="EOD15539"/>
    <property type="gene ID" value="EMIHUDRAFT_256399"/>
</dbReference>
<feature type="region of interest" description="Disordered" evidence="1">
    <location>
        <begin position="1"/>
        <end position="70"/>
    </location>
</feature>
<dbReference type="HOGENOM" id="CLU_117894_0_0_1"/>
<name>A0A0D3IWA4_EMIH1</name>
<reference evidence="3" key="1">
    <citation type="journal article" date="2013" name="Nature">
        <title>Pan genome of the phytoplankton Emiliania underpins its global distribution.</title>
        <authorList>
            <person name="Read B.A."/>
            <person name="Kegel J."/>
            <person name="Klute M.J."/>
            <person name="Kuo A."/>
            <person name="Lefebvre S.C."/>
            <person name="Maumus F."/>
            <person name="Mayer C."/>
            <person name="Miller J."/>
            <person name="Monier A."/>
            <person name="Salamov A."/>
            <person name="Young J."/>
            <person name="Aguilar M."/>
            <person name="Claverie J.M."/>
            <person name="Frickenhaus S."/>
            <person name="Gonzalez K."/>
            <person name="Herman E.K."/>
            <person name="Lin Y.C."/>
            <person name="Napier J."/>
            <person name="Ogata H."/>
            <person name="Sarno A.F."/>
            <person name="Shmutz J."/>
            <person name="Schroeder D."/>
            <person name="de Vargas C."/>
            <person name="Verret F."/>
            <person name="von Dassow P."/>
            <person name="Valentin K."/>
            <person name="Van de Peer Y."/>
            <person name="Wheeler G."/>
            <person name="Dacks J.B."/>
            <person name="Delwiche C.F."/>
            <person name="Dyhrman S.T."/>
            <person name="Glockner G."/>
            <person name="John U."/>
            <person name="Richards T."/>
            <person name="Worden A.Z."/>
            <person name="Zhang X."/>
            <person name="Grigoriev I.V."/>
            <person name="Allen A.E."/>
            <person name="Bidle K."/>
            <person name="Borodovsky M."/>
            <person name="Bowler C."/>
            <person name="Brownlee C."/>
            <person name="Cock J.M."/>
            <person name="Elias M."/>
            <person name="Gladyshev V.N."/>
            <person name="Groth M."/>
            <person name="Guda C."/>
            <person name="Hadaegh A."/>
            <person name="Iglesias-Rodriguez M.D."/>
            <person name="Jenkins J."/>
            <person name="Jones B.M."/>
            <person name="Lawson T."/>
            <person name="Leese F."/>
            <person name="Lindquist E."/>
            <person name="Lobanov A."/>
            <person name="Lomsadze A."/>
            <person name="Malik S.B."/>
            <person name="Marsh M.E."/>
            <person name="Mackinder L."/>
            <person name="Mock T."/>
            <person name="Mueller-Roeber B."/>
            <person name="Pagarete A."/>
            <person name="Parker M."/>
            <person name="Probert I."/>
            <person name="Quesneville H."/>
            <person name="Raines C."/>
            <person name="Rensing S.A."/>
            <person name="Riano-Pachon D.M."/>
            <person name="Richier S."/>
            <person name="Rokitta S."/>
            <person name="Shiraiwa Y."/>
            <person name="Soanes D.M."/>
            <person name="van der Giezen M."/>
            <person name="Wahlund T.M."/>
            <person name="Williams B."/>
            <person name="Wilson W."/>
            <person name="Wolfe G."/>
            <person name="Wurch L.L."/>
        </authorList>
    </citation>
    <scope>NUCLEOTIDE SEQUENCE</scope>
</reference>
<feature type="compositionally biased region" description="Basic and acidic residues" evidence="1">
    <location>
        <begin position="52"/>
        <end position="64"/>
    </location>
</feature>
<evidence type="ECO:0000313" key="3">
    <source>
        <dbReference type="Proteomes" id="UP000013827"/>
    </source>
</evidence>
<dbReference type="RefSeq" id="XP_005767968.1">
    <property type="nucleotide sequence ID" value="XM_005767911.1"/>
</dbReference>
<accession>A0A0D3IWA4</accession>
<dbReference type="AlphaFoldDB" id="A0A0D3IWA4"/>